<evidence type="ECO:0000313" key="1">
    <source>
        <dbReference type="EMBL" id="MCM2576341.1"/>
    </source>
</evidence>
<reference evidence="1" key="1">
    <citation type="journal article" date="2023" name="Int. J. Syst. Evol. Microbiol.">
        <title>Streptomyces meridianus sp. nov. isolated from brackish water of the Tagus estuary in Alcochete, Portugal.</title>
        <authorList>
            <person name="Santos J.D.N."/>
            <person name="Klimek D."/>
            <person name="Calusinska M."/>
            <person name="Lobo Da Cunha A."/>
            <person name="Catita J."/>
            <person name="Goncalves H."/>
            <person name="Gonzalez I."/>
            <person name="Reyes F."/>
            <person name="Lage O.M."/>
        </authorList>
    </citation>
    <scope>NUCLEOTIDE SEQUENCE</scope>
    <source>
        <strain evidence="1">MTZ3.1</strain>
    </source>
</reference>
<proteinExistence type="predicted"/>
<dbReference type="RefSeq" id="WP_251409089.1">
    <property type="nucleotide sequence ID" value="NZ_JAMQGM010000007.1"/>
</dbReference>
<accession>A0ABT0X1A1</accession>
<keyword evidence="2" id="KW-1185">Reference proteome</keyword>
<comment type="caution">
    <text evidence="1">The sequence shown here is derived from an EMBL/GenBank/DDBJ whole genome shotgun (WGS) entry which is preliminary data.</text>
</comment>
<dbReference type="EMBL" id="JAMQGM010000007">
    <property type="protein sequence ID" value="MCM2576341.1"/>
    <property type="molecule type" value="Genomic_DNA"/>
</dbReference>
<sequence>MTNGDYFAKLAKMRRDYLGDRYHSALQRLRNHDALPLIPVAREQQAVLEAQIMAELCSGGRWWAHPFGIAKVDVTFSNSAILTLDSHHVSARENNEHKQYPASEYAAGRLLPSAEEGMQVHGPLGLRVARIEDKDLTLRHADSREAQVILRACPGTHWQQHIDERLEDTRKAGFRPLWRERSMTKHELSDQQQFPMVWEEKQGLAWIGSGLLRRIALFHTSSTAHSVSSWITGYEWIVELTTIRGLPLEHDRFLARLTDPTWGLPLRVASHHCFCEMSRRGPFGWQCTYRLQATGDRKGGLQLRFQADGFARKRLHRDALLKAGADRKWLERVLPERLINQAEESDR</sequence>
<organism evidence="1 2">
    <name type="scientific">Streptomyces meridianus</name>
    <dbReference type="NCBI Taxonomy" id="2938945"/>
    <lineage>
        <taxon>Bacteria</taxon>
        <taxon>Bacillati</taxon>
        <taxon>Actinomycetota</taxon>
        <taxon>Actinomycetes</taxon>
        <taxon>Kitasatosporales</taxon>
        <taxon>Streptomycetaceae</taxon>
        <taxon>Streptomyces</taxon>
    </lineage>
</organism>
<protein>
    <submittedName>
        <fullName evidence="1">Uncharacterized protein</fullName>
    </submittedName>
</protein>
<name>A0ABT0X1A1_9ACTN</name>
<evidence type="ECO:0000313" key="2">
    <source>
        <dbReference type="Proteomes" id="UP001167160"/>
    </source>
</evidence>
<dbReference type="Proteomes" id="UP001167160">
    <property type="component" value="Unassembled WGS sequence"/>
</dbReference>
<gene>
    <name evidence="1" type="ORF">M1E25_03045</name>
</gene>